<dbReference type="GO" id="GO:0006098">
    <property type="term" value="P:pentose-phosphate shunt"/>
    <property type="evidence" value="ECO:0007669"/>
    <property type="project" value="UniProtKB-UniPathway"/>
</dbReference>
<organism evidence="9 10">
    <name type="scientific">Oceanipulchritudo coccoides</name>
    <dbReference type="NCBI Taxonomy" id="2706888"/>
    <lineage>
        <taxon>Bacteria</taxon>
        <taxon>Pseudomonadati</taxon>
        <taxon>Verrucomicrobiota</taxon>
        <taxon>Opitutia</taxon>
        <taxon>Puniceicoccales</taxon>
        <taxon>Oceanipulchritudinaceae</taxon>
        <taxon>Oceanipulchritudo</taxon>
    </lineage>
</organism>
<dbReference type="GO" id="GO:0017057">
    <property type="term" value="F:6-phosphogluconolactonase activity"/>
    <property type="evidence" value="ECO:0007669"/>
    <property type="project" value="UniProtKB-UniRule"/>
</dbReference>
<dbReference type="AlphaFoldDB" id="A0A6B2M1K1"/>
<keyword evidence="10" id="KW-1185">Reference proteome</keyword>
<feature type="domain" description="Glucosamine/galactosamine-6-phosphate isomerase" evidence="8">
    <location>
        <begin position="25"/>
        <end position="230"/>
    </location>
</feature>
<dbReference type="InterPro" id="IPR037171">
    <property type="entry name" value="NagB/RpiA_transferase-like"/>
</dbReference>
<evidence type="ECO:0000256" key="2">
    <source>
        <dbReference type="ARBA" id="ARBA00002681"/>
    </source>
</evidence>
<dbReference type="NCBIfam" id="TIGR01198">
    <property type="entry name" value="pgl"/>
    <property type="match status" value="1"/>
</dbReference>
<evidence type="ECO:0000259" key="8">
    <source>
        <dbReference type="Pfam" id="PF01182"/>
    </source>
</evidence>
<evidence type="ECO:0000256" key="4">
    <source>
        <dbReference type="ARBA" id="ARBA00010662"/>
    </source>
</evidence>
<accession>A0A6B2M1K1</accession>
<evidence type="ECO:0000256" key="7">
    <source>
        <dbReference type="RuleBase" id="RU365095"/>
    </source>
</evidence>
<dbReference type="EMBL" id="JAAGNX010000001">
    <property type="protein sequence ID" value="NDV61665.1"/>
    <property type="molecule type" value="Genomic_DNA"/>
</dbReference>
<dbReference type="EC" id="3.1.1.31" evidence="5 7"/>
<comment type="caution">
    <text evidence="9">The sequence shown here is derived from an EMBL/GenBank/DDBJ whole genome shotgun (WGS) entry which is preliminary data.</text>
</comment>
<sequence length="238" mass="25923">MRHENTPYGRLCIGSLPELYTRLVDHFETTAGSSGDAFTVGLTGGSTPKAFYEWAVASKALSDVVRRHAVWSVSDERMVPLSDSESNFGTADRQWLTPMGVAPERKFPWPVMVDPHSAAAAFQMRWQERFGSERAFDLCLLGMGDDGHTASIFPGSPLLIVDSGDYFAPVDVPGKGWRLSITPDGLAACGKIVVMVTGAAKAERLKAVLEGPEGVYPVQLLSRFSEKVEWLVDELAMA</sequence>
<evidence type="ECO:0000256" key="5">
    <source>
        <dbReference type="ARBA" id="ARBA00013198"/>
    </source>
</evidence>
<dbReference type="PANTHER" id="PTHR11054:SF0">
    <property type="entry name" value="6-PHOSPHOGLUCONOLACTONASE"/>
    <property type="match status" value="1"/>
</dbReference>
<dbReference type="PANTHER" id="PTHR11054">
    <property type="entry name" value="6-PHOSPHOGLUCONOLACTONASE"/>
    <property type="match status" value="1"/>
</dbReference>
<keyword evidence="7 9" id="KW-0378">Hydrolase</keyword>
<proteinExistence type="inferred from homology"/>
<reference evidence="9 10" key="1">
    <citation type="submission" date="2020-02" db="EMBL/GenBank/DDBJ databases">
        <title>Albibacoteraceae fam. nov., the first described family within the subdivision 4 Verrucomicrobia.</title>
        <authorList>
            <person name="Xi F."/>
        </authorList>
    </citation>
    <scope>NUCLEOTIDE SEQUENCE [LARGE SCALE GENOMIC DNA]</scope>
    <source>
        <strain evidence="9 10">CK1056</strain>
    </source>
</reference>
<comment type="pathway">
    <text evidence="3 7">Carbohydrate degradation; pentose phosphate pathway; D-ribulose 5-phosphate from D-glucose 6-phosphate (oxidative stage): step 2/3.</text>
</comment>
<comment type="similarity">
    <text evidence="4 7">Belongs to the glucosamine/galactosamine-6-phosphate isomerase family. 6-phosphogluconolactonase subfamily.</text>
</comment>
<name>A0A6B2M1K1_9BACT</name>
<dbReference type="CDD" id="cd01400">
    <property type="entry name" value="6PGL"/>
    <property type="match status" value="1"/>
</dbReference>
<evidence type="ECO:0000256" key="1">
    <source>
        <dbReference type="ARBA" id="ARBA00000832"/>
    </source>
</evidence>
<evidence type="ECO:0000256" key="3">
    <source>
        <dbReference type="ARBA" id="ARBA00004961"/>
    </source>
</evidence>
<dbReference type="Gene3D" id="3.40.50.1360">
    <property type="match status" value="1"/>
</dbReference>
<dbReference type="SUPFAM" id="SSF100950">
    <property type="entry name" value="NagB/RpiA/CoA transferase-like"/>
    <property type="match status" value="1"/>
</dbReference>
<dbReference type="InterPro" id="IPR005900">
    <property type="entry name" value="6-phosphogluconolactonase_DevB"/>
</dbReference>
<dbReference type="InterPro" id="IPR039104">
    <property type="entry name" value="6PGL"/>
</dbReference>
<comment type="catalytic activity">
    <reaction evidence="1 7">
        <text>6-phospho-D-glucono-1,5-lactone + H2O = 6-phospho-D-gluconate + H(+)</text>
        <dbReference type="Rhea" id="RHEA:12556"/>
        <dbReference type="ChEBI" id="CHEBI:15377"/>
        <dbReference type="ChEBI" id="CHEBI:15378"/>
        <dbReference type="ChEBI" id="CHEBI:57955"/>
        <dbReference type="ChEBI" id="CHEBI:58759"/>
        <dbReference type="EC" id="3.1.1.31"/>
    </reaction>
</comment>
<evidence type="ECO:0000256" key="6">
    <source>
        <dbReference type="ARBA" id="ARBA00020337"/>
    </source>
</evidence>
<dbReference type="UniPathway" id="UPA00115">
    <property type="reaction ID" value="UER00409"/>
</dbReference>
<dbReference type="InterPro" id="IPR006148">
    <property type="entry name" value="Glc/Gal-6P_isomerase"/>
</dbReference>
<dbReference type="RefSeq" id="WP_163962804.1">
    <property type="nucleotide sequence ID" value="NZ_JAAGNX010000001.1"/>
</dbReference>
<dbReference type="GO" id="GO:0005975">
    <property type="term" value="P:carbohydrate metabolic process"/>
    <property type="evidence" value="ECO:0007669"/>
    <property type="project" value="UniProtKB-UniRule"/>
</dbReference>
<evidence type="ECO:0000313" key="10">
    <source>
        <dbReference type="Proteomes" id="UP000478417"/>
    </source>
</evidence>
<evidence type="ECO:0000313" key="9">
    <source>
        <dbReference type="EMBL" id="NDV61665.1"/>
    </source>
</evidence>
<dbReference type="Proteomes" id="UP000478417">
    <property type="component" value="Unassembled WGS sequence"/>
</dbReference>
<gene>
    <name evidence="7 9" type="primary">pgl</name>
    <name evidence="9" type="ORF">G0Q06_04305</name>
</gene>
<protein>
    <recommendedName>
        <fullName evidence="6 7">6-phosphogluconolactonase</fullName>
        <shortName evidence="7">6PGL</shortName>
        <ecNumber evidence="5 7">3.1.1.31</ecNumber>
    </recommendedName>
</protein>
<comment type="function">
    <text evidence="2 7">Hydrolysis of 6-phosphogluconolactone to 6-phosphogluconate.</text>
</comment>
<dbReference type="Pfam" id="PF01182">
    <property type="entry name" value="Glucosamine_iso"/>
    <property type="match status" value="1"/>
</dbReference>